<dbReference type="OrthoDB" id="3267098at2759"/>
<evidence type="ECO:0000313" key="2">
    <source>
        <dbReference type="EMBL" id="KAJ2921989.1"/>
    </source>
</evidence>
<dbReference type="EMBL" id="JANBPK010001525">
    <property type="protein sequence ID" value="KAJ2921989.1"/>
    <property type="molecule type" value="Genomic_DNA"/>
</dbReference>
<feature type="non-terminal residue" evidence="2">
    <location>
        <position position="1"/>
    </location>
</feature>
<organism evidence="2 3">
    <name type="scientific">Candolleomyces eurysporus</name>
    <dbReference type="NCBI Taxonomy" id="2828524"/>
    <lineage>
        <taxon>Eukaryota</taxon>
        <taxon>Fungi</taxon>
        <taxon>Dikarya</taxon>
        <taxon>Basidiomycota</taxon>
        <taxon>Agaricomycotina</taxon>
        <taxon>Agaricomycetes</taxon>
        <taxon>Agaricomycetidae</taxon>
        <taxon>Agaricales</taxon>
        <taxon>Agaricineae</taxon>
        <taxon>Psathyrellaceae</taxon>
        <taxon>Candolleomyces</taxon>
    </lineage>
</organism>
<name>A0A9W8IWG3_9AGAR</name>
<feature type="region of interest" description="Disordered" evidence="1">
    <location>
        <begin position="299"/>
        <end position="343"/>
    </location>
</feature>
<feature type="compositionally biased region" description="Polar residues" evidence="1">
    <location>
        <begin position="63"/>
        <end position="78"/>
    </location>
</feature>
<gene>
    <name evidence="2" type="ORF">H1R20_g15105</name>
</gene>
<comment type="caution">
    <text evidence="2">The sequence shown here is derived from an EMBL/GenBank/DDBJ whole genome shotgun (WGS) entry which is preliminary data.</text>
</comment>
<reference evidence="2" key="1">
    <citation type="submission" date="2022-06" db="EMBL/GenBank/DDBJ databases">
        <title>Genome Sequence of Candolleomyces eurysporus.</title>
        <authorList>
            <person name="Buettner E."/>
        </authorList>
    </citation>
    <scope>NUCLEOTIDE SEQUENCE</scope>
    <source>
        <strain evidence="2">VTCC 930004</strain>
    </source>
</reference>
<accession>A0A9W8IWG3</accession>
<protein>
    <submittedName>
        <fullName evidence="2">Uncharacterized protein</fullName>
    </submittedName>
</protein>
<dbReference type="Proteomes" id="UP001140091">
    <property type="component" value="Unassembled WGS sequence"/>
</dbReference>
<proteinExistence type="predicted"/>
<evidence type="ECO:0000256" key="1">
    <source>
        <dbReference type="SAM" id="MobiDB-lite"/>
    </source>
</evidence>
<keyword evidence="3" id="KW-1185">Reference proteome</keyword>
<feature type="region of interest" description="Disordered" evidence="1">
    <location>
        <begin position="60"/>
        <end position="85"/>
    </location>
</feature>
<evidence type="ECO:0000313" key="3">
    <source>
        <dbReference type="Proteomes" id="UP001140091"/>
    </source>
</evidence>
<dbReference type="AlphaFoldDB" id="A0A9W8IWG3"/>
<sequence>MKKAAAKPSTTYQTWAHTRAGVLPRTPPVVANQLPGSFPEEGESRLVKGATTVTLYSEVVPSRPTSRAPSPVVQNAGSTPERGDVASVSVETTVPAVAAGTVTQASMVPPGDPSPPVRSFNNTGCARFENPEPRKPVADKDGWTTVSRRRRAYSLDSASKRFVQWKEEFENYAFGFLDPAQVLRGCHLIPAFHLGQTNCNQLLPYDCAVARQVKLDSAENSSTQDWTNYYVNIFVDRDMVMRHYGSGVGHQANTQVLALHDDEPPADQGHQVDEEELDDIRNSVELDIQRIDRELMELDERGEDREIDEEFGQAEGIAAMYESDGESDEESSDEEEGEFPDFD</sequence>
<feature type="compositionally biased region" description="Acidic residues" evidence="1">
    <location>
        <begin position="323"/>
        <end position="343"/>
    </location>
</feature>